<feature type="domain" description="Peptidase M24" evidence="8">
    <location>
        <begin position="11"/>
        <end position="239"/>
    </location>
</feature>
<dbReference type="OrthoDB" id="9802055at2"/>
<evidence type="ECO:0000313" key="9">
    <source>
        <dbReference type="EMBL" id="OCL26074.1"/>
    </source>
</evidence>
<dbReference type="GO" id="GO:0004239">
    <property type="term" value="F:initiator methionyl aminopeptidase activity"/>
    <property type="evidence" value="ECO:0007669"/>
    <property type="project" value="UniProtKB-UniRule"/>
</dbReference>
<dbReference type="InterPro" id="IPR002467">
    <property type="entry name" value="Pept_M24A_MAP1"/>
</dbReference>
<feature type="binding site" evidence="6">
    <location>
        <position position="232"/>
    </location>
    <ligand>
        <name>a divalent metal cation</name>
        <dbReference type="ChEBI" id="CHEBI:60240"/>
        <label>2</label>
        <note>catalytic</note>
    </ligand>
</feature>
<dbReference type="EC" id="3.4.11.18" evidence="6 7"/>
<protein>
    <recommendedName>
        <fullName evidence="6 7">Methionine aminopeptidase</fullName>
        <shortName evidence="6">MAP</shortName>
        <shortName evidence="6">MetAP</shortName>
        <ecNumber evidence="6 7">3.4.11.18</ecNumber>
    </recommendedName>
    <alternativeName>
        <fullName evidence="6">Peptidase M</fullName>
    </alternativeName>
</protein>
<dbReference type="PROSITE" id="PS00680">
    <property type="entry name" value="MAP_1"/>
    <property type="match status" value="1"/>
</dbReference>
<dbReference type="InterPro" id="IPR000994">
    <property type="entry name" value="Pept_M24"/>
</dbReference>
<dbReference type="InterPro" id="IPR001714">
    <property type="entry name" value="Pept_M24_MAP"/>
</dbReference>
<dbReference type="GO" id="GO:0046872">
    <property type="term" value="F:metal ion binding"/>
    <property type="evidence" value="ECO:0007669"/>
    <property type="project" value="UniProtKB-UniRule"/>
</dbReference>
<keyword evidence="10" id="KW-1185">Reference proteome</keyword>
<dbReference type="PRINTS" id="PR00599">
    <property type="entry name" value="MAPEPTIDASE"/>
</dbReference>
<dbReference type="RefSeq" id="WP_068717527.1">
    <property type="nucleotide sequence ID" value="NZ_LWDV01000009.1"/>
</dbReference>
<comment type="caution">
    <text evidence="9">The sequence shown here is derived from an EMBL/GenBank/DDBJ whole genome shotgun (WGS) entry which is preliminary data.</text>
</comment>
<dbReference type="HAMAP" id="MF_01974">
    <property type="entry name" value="MetAP_1"/>
    <property type="match status" value="1"/>
</dbReference>
<comment type="subunit">
    <text evidence="6">Monomer.</text>
</comment>
<dbReference type="NCBIfam" id="TIGR00500">
    <property type="entry name" value="met_pdase_I"/>
    <property type="match status" value="1"/>
</dbReference>
<dbReference type="GO" id="GO:0070006">
    <property type="term" value="F:metalloaminopeptidase activity"/>
    <property type="evidence" value="ECO:0007669"/>
    <property type="project" value="UniProtKB-UniRule"/>
</dbReference>
<dbReference type="PANTHER" id="PTHR43330:SF27">
    <property type="entry name" value="METHIONINE AMINOPEPTIDASE"/>
    <property type="match status" value="1"/>
</dbReference>
<feature type="binding site" evidence="6">
    <location>
        <position position="175"/>
    </location>
    <ligand>
        <name>substrate</name>
    </ligand>
</feature>
<evidence type="ECO:0000259" key="8">
    <source>
        <dbReference type="Pfam" id="PF00557"/>
    </source>
</evidence>
<evidence type="ECO:0000256" key="7">
    <source>
        <dbReference type="RuleBase" id="RU003653"/>
    </source>
</evidence>
<evidence type="ECO:0000256" key="4">
    <source>
        <dbReference type="ARBA" id="ARBA00022723"/>
    </source>
</evidence>
<evidence type="ECO:0000256" key="5">
    <source>
        <dbReference type="ARBA" id="ARBA00022801"/>
    </source>
</evidence>
<feature type="binding site" evidence="6">
    <location>
        <position position="77"/>
    </location>
    <ligand>
        <name>substrate</name>
    </ligand>
</feature>
<feature type="binding site" evidence="6">
    <location>
        <position position="232"/>
    </location>
    <ligand>
        <name>a divalent metal cation</name>
        <dbReference type="ChEBI" id="CHEBI:60240"/>
        <label>1</label>
    </ligand>
</feature>
<evidence type="ECO:0000256" key="2">
    <source>
        <dbReference type="ARBA" id="ARBA00022438"/>
    </source>
</evidence>
<dbReference type="Gene3D" id="3.90.230.10">
    <property type="entry name" value="Creatinase/methionine aminopeptidase superfamily"/>
    <property type="match status" value="1"/>
</dbReference>
<accession>A0A1C0A789</accession>
<reference evidence="9 10" key="2">
    <citation type="submission" date="2016-08" db="EMBL/GenBank/DDBJ databases">
        <title>Orenia metallireducens sp. nov. strain Z6, a Novel Metal-reducing Firmicute from the Deep Subsurface.</title>
        <authorList>
            <person name="Maxim B.I."/>
            <person name="Kenneth K."/>
            <person name="Flynn T.M."/>
            <person name="Oloughlin E.J."/>
            <person name="Locke R.A."/>
            <person name="Weber J.R."/>
            <person name="Egan S.M."/>
            <person name="Mackie R.I."/>
            <person name="Cann I.K."/>
        </authorList>
    </citation>
    <scope>NUCLEOTIDE SEQUENCE [LARGE SCALE GENOMIC DNA]</scope>
    <source>
        <strain evidence="9 10">Z6</strain>
    </source>
</reference>
<dbReference type="AlphaFoldDB" id="A0A1C0A789"/>
<sequence>MIIRKSEREIEIMRKAGSIVAQTHALLAEKVAPGITTGELDRIAEEFILSKGGKPAFKGYQGFPSTLCVAVNEEVVHGFPGERVLEEGDIIGIDLGVLIDGFYGDSAYTLAVGEISDKAQNLLKVTEESLHKGIEQAVEGNRLSDISHAIQEYVEAKDYSVVRRFVGHGVGRNLHEDPQVPNFGAAGRGPRLREGMVLAIEPMINVGTHRVKILDDGWTVITADKELSAHFEHTVAITKDGPRILTLP</sequence>
<feature type="binding site" evidence="6">
    <location>
        <position position="105"/>
    </location>
    <ligand>
        <name>a divalent metal cation</name>
        <dbReference type="ChEBI" id="CHEBI:60240"/>
        <label>1</label>
    </ligand>
</feature>
<keyword evidence="2 6" id="KW-0031">Aminopeptidase</keyword>
<evidence type="ECO:0000256" key="3">
    <source>
        <dbReference type="ARBA" id="ARBA00022670"/>
    </source>
</evidence>
<reference evidence="10" key="1">
    <citation type="submission" date="2016-07" db="EMBL/GenBank/DDBJ databases">
        <authorList>
            <person name="Florea S."/>
            <person name="Webb J.S."/>
            <person name="Jaromczyk J."/>
            <person name="Schardl C.L."/>
        </authorList>
    </citation>
    <scope>NUCLEOTIDE SEQUENCE [LARGE SCALE GENOMIC DNA]</scope>
    <source>
        <strain evidence="10">Z6</strain>
    </source>
</reference>
<dbReference type="Pfam" id="PF00557">
    <property type="entry name" value="Peptidase_M24"/>
    <property type="match status" value="1"/>
</dbReference>
<evidence type="ECO:0000256" key="1">
    <source>
        <dbReference type="ARBA" id="ARBA00002521"/>
    </source>
</evidence>
<comment type="function">
    <text evidence="1 6">Removes the N-terminal methionine from nascent proteins. The N-terminal methionine is often cleaved when the second residue in the primary sequence is small and uncharged (Met-Ala-, Cys, Gly, Pro, Ser, Thr, or Val). Requires deformylation of the N(alpha)-formylated initiator methionine before it can be hydrolyzed.</text>
</comment>
<feature type="binding site" evidence="6">
    <location>
        <position position="201"/>
    </location>
    <ligand>
        <name>a divalent metal cation</name>
        <dbReference type="ChEBI" id="CHEBI:60240"/>
        <label>2</label>
        <note>catalytic</note>
    </ligand>
</feature>
<feature type="binding site" evidence="6">
    <location>
        <position position="105"/>
    </location>
    <ligand>
        <name>a divalent metal cation</name>
        <dbReference type="ChEBI" id="CHEBI:60240"/>
        <label>2</label>
        <note>catalytic</note>
    </ligand>
</feature>
<comment type="similarity">
    <text evidence="6">Belongs to the peptidase M24A family. Methionine aminopeptidase type 1 subfamily.</text>
</comment>
<keyword evidence="5 6" id="KW-0378">Hydrolase</keyword>
<proteinExistence type="inferred from homology"/>
<dbReference type="Proteomes" id="UP000093514">
    <property type="component" value="Unassembled WGS sequence"/>
</dbReference>
<comment type="cofactor">
    <cofactor evidence="6">
        <name>Co(2+)</name>
        <dbReference type="ChEBI" id="CHEBI:48828"/>
    </cofactor>
    <cofactor evidence="6">
        <name>Zn(2+)</name>
        <dbReference type="ChEBI" id="CHEBI:29105"/>
    </cofactor>
    <cofactor evidence="6">
        <name>Mn(2+)</name>
        <dbReference type="ChEBI" id="CHEBI:29035"/>
    </cofactor>
    <cofactor evidence="6">
        <name>Fe(2+)</name>
        <dbReference type="ChEBI" id="CHEBI:29033"/>
    </cofactor>
    <text evidence="6">Binds 2 divalent metal cations per subunit. Has a high-affinity and a low affinity metal-binding site. The true nature of the physiological cofactor is under debate. The enzyme is active with cobalt, zinc, manganese or divalent iron ions. Most likely, methionine aminopeptidases function as mononuclear Fe(2+)-metalloproteases under physiological conditions, and the catalytically relevant metal-binding site has been assigned to the histidine-containing high-affinity site.</text>
</comment>
<name>A0A1C0A789_9FIRM</name>
<dbReference type="GO" id="GO:0006508">
    <property type="term" value="P:proteolysis"/>
    <property type="evidence" value="ECO:0007669"/>
    <property type="project" value="UniProtKB-KW"/>
</dbReference>
<gene>
    <name evidence="6" type="primary">map</name>
    <name evidence="9" type="ORF">U472_08630</name>
</gene>
<dbReference type="CDD" id="cd01086">
    <property type="entry name" value="MetAP1"/>
    <property type="match status" value="1"/>
</dbReference>
<evidence type="ECO:0000256" key="6">
    <source>
        <dbReference type="HAMAP-Rule" id="MF_01974"/>
    </source>
</evidence>
<organism evidence="9 10">
    <name type="scientific">Orenia metallireducens</name>
    <dbReference type="NCBI Taxonomy" id="1413210"/>
    <lineage>
        <taxon>Bacteria</taxon>
        <taxon>Bacillati</taxon>
        <taxon>Bacillota</taxon>
        <taxon>Clostridia</taxon>
        <taxon>Halanaerobiales</taxon>
        <taxon>Halobacteroidaceae</taxon>
        <taxon>Orenia</taxon>
    </lineage>
</organism>
<feature type="binding site" evidence="6">
    <location>
        <position position="168"/>
    </location>
    <ligand>
        <name>a divalent metal cation</name>
        <dbReference type="ChEBI" id="CHEBI:60240"/>
        <label>2</label>
        <note>catalytic</note>
    </ligand>
</feature>
<dbReference type="GO" id="GO:0005829">
    <property type="term" value="C:cytosol"/>
    <property type="evidence" value="ECO:0007669"/>
    <property type="project" value="TreeGrafter"/>
</dbReference>
<keyword evidence="4 6" id="KW-0479">Metal-binding</keyword>
<feature type="binding site" evidence="6">
    <location>
        <position position="94"/>
    </location>
    <ligand>
        <name>a divalent metal cation</name>
        <dbReference type="ChEBI" id="CHEBI:60240"/>
        <label>1</label>
    </ligand>
</feature>
<comment type="catalytic activity">
    <reaction evidence="6 7">
        <text>Release of N-terminal amino acids, preferentially methionine, from peptides and arylamides.</text>
        <dbReference type="EC" id="3.4.11.18"/>
    </reaction>
</comment>
<dbReference type="InterPro" id="IPR036005">
    <property type="entry name" value="Creatinase/aminopeptidase-like"/>
</dbReference>
<evidence type="ECO:0000313" key="10">
    <source>
        <dbReference type="Proteomes" id="UP000093514"/>
    </source>
</evidence>
<dbReference type="EMBL" id="LWDV01000009">
    <property type="protein sequence ID" value="OCL26074.1"/>
    <property type="molecule type" value="Genomic_DNA"/>
</dbReference>
<dbReference type="SUPFAM" id="SSF55920">
    <property type="entry name" value="Creatinase/aminopeptidase"/>
    <property type="match status" value="1"/>
</dbReference>
<keyword evidence="3 6" id="KW-0645">Protease</keyword>
<dbReference type="PANTHER" id="PTHR43330">
    <property type="entry name" value="METHIONINE AMINOPEPTIDASE"/>
    <property type="match status" value="1"/>
</dbReference>